<organism evidence="10 11">
    <name type="scientific">Mucor flavus</name>
    <dbReference type="NCBI Taxonomy" id="439312"/>
    <lineage>
        <taxon>Eukaryota</taxon>
        <taxon>Fungi</taxon>
        <taxon>Fungi incertae sedis</taxon>
        <taxon>Mucoromycota</taxon>
        <taxon>Mucoromycotina</taxon>
        <taxon>Mucoromycetes</taxon>
        <taxon>Mucorales</taxon>
        <taxon>Mucorineae</taxon>
        <taxon>Mucoraceae</taxon>
        <taxon>Mucor</taxon>
    </lineage>
</organism>
<reference evidence="10 11" key="1">
    <citation type="submission" date="2024-04" db="EMBL/GenBank/DDBJ databases">
        <title>genome sequences of Mucor flavus KT1a and Helicostylum pulchrum KT1b strains isolated from the surface of a dry-aged beef.</title>
        <authorList>
            <person name="Toyotome T."/>
            <person name="Hosono M."/>
            <person name="Torimaru M."/>
            <person name="Fukuda K."/>
            <person name="Mikami N."/>
        </authorList>
    </citation>
    <scope>NUCLEOTIDE SEQUENCE [LARGE SCALE GENOMIC DNA]</scope>
    <source>
        <strain evidence="10 11">KT1a</strain>
    </source>
</reference>
<dbReference type="InterPro" id="IPR051059">
    <property type="entry name" value="VerF-like"/>
</dbReference>
<evidence type="ECO:0000256" key="4">
    <source>
        <dbReference type="ARBA" id="ARBA00022771"/>
    </source>
</evidence>
<keyword evidence="5" id="KW-0862">Zinc</keyword>
<keyword evidence="6" id="KW-0539">Nucleus</keyword>
<dbReference type="Pfam" id="PF00096">
    <property type="entry name" value="zf-C2H2"/>
    <property type="match status" value="2"/>
</dbReference>
<protein>
    <recommendedName>
        <fullName evidence="9">C2H2-type domain-containing protein</fullName>
    </recommendedName>
</protein>
<keyword evidence="2" id="KW-0479">Metal-binding</keyword>
<dbReference type="SUPFAM" id="SSF57667">
    <property type="entry name" value="beta-beta-alpha zinc fingers"/>
    <property type="match status" value="1"/>
</dbReference>
<keyword evidence="4 7" id="KW-0863">Zinc-finger</keyword>
<dbReference type="PROSITE" id="PS00028">
    <property type="entry name" value="ZINC_FINGER_C2H2_1"/>
    <property type="match status" value="1"/>
</dbReference>
<comment type="subcellular location">
    <subcellularLocation>
        <location evidence="1">Nucleus</location>
    </subcellularLocation>
</comment>
<evidence type="ECO:0000313" key="10">
    <source>
        <dbReference type="EMBL" id="GAA5814208.1"/>
    </source>
</evidence>
<gene>
    <name evidence="10" type="ORF">MFLAVUS_007701</name>
</gene>
<feature type="domain" description="C2H2-type" evidence="9">
    <location>
        <begin position="17"/>
        <end position="47"/>
    </location>
</feature>
<accession>A0ABP9Z526</accession>
<evidence type="ECO:0000256" key="2">
    <source>
        <dbReference type="ARBA" id="ARBA00022723"/>
    </source>
</evidence>
<evidence type="ECO:0000256" key="6">
    <source>
        <dbReference type="ARBA" id="ARBA00023242"/>
    </source>
</evidence>
<keyword evidence="11" id="KW-1185">Reference proteome</keyword>
<dbReference type="EMBL" id="BAABUK010000020">
    <property type="protein sequence ID" value="GAA5814208.1"/>
    <property type="molecule type" value="Genomic_DNA"/>
</dbReference>
<evidence type="ECO:0000256" key="5">
    <source>
        <dbReference type="ARBA" id="ARBA00022833"/>
    </source>
</evidence>
<dbReference type="SMART" id="SM00355">
    <property type="entry name" value="ZnF_C2H2"/>
    <property type="match status" value="2"/>
</dbReference>
<evidence type="ECO:0000256" key="3">
    <source>
        <dbReference type="ARBA" id="ARBA00022737"/>
    </source>
</evidence>
<evidence type="ECO:0000259" key="9">
    <source>
        <dbReference type="PROSITE" id="PS50157"/>
    </source>
</evidence>
<evidence type="ECO:0000256" key="7">
    <source>
        <dbReference type="PROSITE-ProRule" id="PRU00042"/>
    </source>
</evidence>
<evidence type="ECO:0000313" key="11">
    <source>
        <dbReference type="Proteomes" id="UP001473302"/>
    </source>
</evidence>
<evidence type="ECO:0000256" key="1">
    <source>
        <dbReference type="ARBA" id="ARBA00004123"/>
    </source>
</evidence>
<sequence length="398" mass="44970">MPSRRRTSGQRTAPKLFRCTGYGNCDMVFTRSEHLARHERKHTGEKPYKCVVPGCSRMFSRFDNMMQHTQTHEKHKKHSVADKDRTSTHGHLDSVSNETPVKSEPIPWNDQLPQSHPTFEPSSMMSSRTLPLPTRRASFSSYGNIQYPPPSSYRLSQATPHPYCIDPSMQAHNIPRNRSSWPIKREPYQPNFGYYRPSPPPPVQTNFGTEYHSIRRRSSNSTISSDSTILSPMAFDSQLAKRRISIDDLRLPIESLKNIQLDGDKNAYSKICHNSIAITHDEYEALEGFGKFHRSSVVASERTSSAELTPSPVLKNESPTIAAQVCAMRQRVMTMEDTNVKLTVDLGYKALQHFNKISHKAAVTIDIGPNVMLAIKYIAGSLIVYKSIDVNLIEPDNA</sequence>
<feature type="compositionally biased region" description="Basic and acidic residues" evidence="8">
    <location>
        <begin position="79"/>
        <end position="92"/>
    </location>
</feature>
<feature type="domain" description="C2H2-type" evidence="9">
    <location>
        <begin position="48"/>
        <end position="77"/>
    </location>
</feature>
<keyword evidence="3" id="KW-0677">Repeat</keyword>
<name>A0ABP9Z526_9FUNG</name>
<comment type="caution">
    <text evidence="10">The sequence shown here is derived from an EMBL/GenBank/DDBJ whole genome shotgun (WGS) entry which is preliminary data.</text>
</comment>
<dbReference type="InterPro" id="IPR036236">
    <property type="entry name" value="Znf_C2H2_sf"/>
</dbReference>
<dbReference type="PROSITE" id="PS50157">
    <property type="entry name" value="ZINC_FINGER_C2H2_2"/>
    <property type="match status" value="2"/>
</dbReference>
<dbReference type="PANTHER" id="PTHR40626:SF11">
    <property type="entry name" value="ZINC FINGER PROTEIN YPR022C"/>
    <property type="match status" value="1"/>
</dbReference>
<dbReference type="Proteomes" id="UP001473302">
    <property type="component" value="Unassembled WGS sequence"/>
</dbReference>
<dbReference type="Gene3D" id="3.30.160.60">
    <property type="entry name" value="Classic Zinc Finger"/>
    <property type="match status" value="2"/>
</dbReference>
<proteinExistence type="predicted"/>
<dbReference type="PANTHER" id="PTHR40626">
    <property type="entry name" value="MIP31509P"/>
    <property type="match status" value="1"/>
</dbReference>
<evidence type="ECO:0000256" key="8">
    <source>
        <dbReference type="SAM" id="MobiDB-lite"/>
    </source>
</evidence>
<feature type="region of interest" description="Disordered" evidence="8">
    <location>
        <begin position="68"/>
        <end position="129"/>
    </location>
</feature>
<feature type="compositionally biased region" description="Polar residues" evidence="8">
    <location>
        <begin position="111"/>
        <end position="129"/>
    </location>
</feature>
<dbReference type="InterPro" id="IPR013087">
    <property type="entry name" value="Znf_C2H2_type"/>
</dbReference>